<dbReference type="EMBL" id="NVUU01000023">
    <property type="protein sequence ID" value="PCI95324.1"/>
    <property type="molecule type" value="Genomic_DNA"/>
</dbReference>
<evidence type="ECO:0000313" key="1">
    <source>
        <dbReference type="EMBL" id="PCI95324.1"/>
    </source>
</evidence>
<proteinExistence type="predicted"/>
<organism evidence="1 2">
    <name type="scientific">Aerophobetes bacterium</name>
    <dbReference type="NCBI Taxonomy" id="2030807"/>
    <lineage>
        <taxon>Bacteria</taxon>
        <taxon>Candidatus Aerophobota</taxon>
    </lineage>
</organism>
<evidence type="ECO:0000313" key="2">
    <source>
        <dbReference type="Proteomes" id="UP000217838"/>
    </source>
</evidence>
<comment type="caution">
    <text evidence="1">The sequence shown here is derived from an EMBL/GenBank/DDBJ whole genome shotgun (WGS) entry which is preliminary data.</text>
</comment>
<reference evidence="2" key="1">
    <citation type="submission" date="2017-08" db="EMBL/GenBank/DDBJ databases">
        <title>A dynamic microbial community with high functional redundancy inhabits the cold, oxic subseafloor aquifer.</title>
        <authorList>
            <person name="Tully B.J."/>
            <person name="Wheat C.G."/>
            <person name="Glazer B.T."/>
            <person name="Huber J.A."/>
        </authorList>
    </citation>
    <scope>NUCLEOTIDE SEQUENCE [LARGE SCALE GENOMIC DNA]</scope>
</reference>
<gene>
    <name evidence="1" type="ORF">COB11_02590</name>
</gene>
<protein>
    <recommendedName>
        <fullName evidence="3">N-acetyltransferase domain-containing protein</fullName>
    </recommendedName>
</protein>
<dbReference type="SUPFAM" id="SSF55729">
    <property type="entry name" value="Acyl-CoA N-acyltransferases (Nat)"/>
    <property type="match status" value="1"/>
</dbReference>
<dbReference type="Gene3D" id="3.40.630.30">
    <property type="match status" value="1"/>
</dbReference>
<accession>A0A2A4YKS1</accession>
<dbReference type="AlphaFoldDB" id="A0A2A4YKS1"/>
<sequence>MTLYYLLFIHAQYDVLKFYEKLGWVAVGPVFDESKIKHQVMIFLPDSKEKIKNLKCLQDPEVPSYVARVLWTTLKE</sequence>
<evidence type="ECO:0008006" key="3">
    <source>
        <dbReference type="Google" id="ProtNLM"/>
    </source>
</evidence>
<dbReference type="InterPro" id="IPR016181">
    <property type="entry name" value="Acyl_CoA_acyltransferase"/>
</dbReference>
<name>A0A2A4YKS1_UNCAE</name>
<dbReference type="Proteomes" id="UP000217838">
    <property type="component" value="Unassembled WGS sequence"/>
</dbReference>